<dbReference type="OrthoDB" id="2184509at2"/>
<dbReference type="GO" id="GO:0005509">
    <property type="term" value="F:calcium ion binding"/>
    <property type="evidence" value="ECO:0007669"/>
    <property type="project" value="InterPro"/>
</dbReference>
<dbReference type="GO" id="GO:0016020">
    <property type="term" value="C:membrane"/>
    <property type="evidence" value="ECO:0007669"/>
    <property type="project" value="InterPro"/>
</dbReference>
<name>A0A5C4U697_9CORY</name>
<gene>
    <name evidence="1" type="ORF">FHE74_03915</name>
</gene>
<accession>A0A5C4U697</accession>
<dbReference type="Pfam" id="PF05345">
    <property type="entry name" value="He_PIG"/>
    <property type="match status" value="1"/>
</dbReference>
<proteinExistence type="predicted"/>
<dbReference type="RefSeq" id="WP_139465202.1">
    <property type="nucleotide sequence ID" value="NZ_VDHJ01000004.1"/>
</dbReference>
<reference evidence="1 2" key="1">
    <citation type="submission" date="2019-06" db="EMBL/GenBank/DDBJ databases">
        <authorList>
            <person name="Li J."/>
        </authorList>
    </citation>
    <scope>NUCLEOTIDE SEQUENCE [LARGE SCALE GENOMIC DNA]</scope>
    <source>
        <strain evidence="1 2">LMG 28165</strain>
    </source>
</reference>
<dbReference type="InterPro" id="IPR013783">
    <property type="entry name" value="Ig-like_fold"/>
</dbReference>
<dbReference type="Gene3D" id="2.60.40.10">
    <property type="entry name" value="Immunoglobulins"/>
    <property type="match status" value="1"/>
</dbReference>
<protein>
    <submittedName>
        <fullName evidence="1">Uncharacterized protein</fullName>
    </submittedName>
</protein>
<dbReference type="SUPFAM" id="SSF49313">
    <property type="entry name" value="Cadherin-like"/>
    <property type="match status" value="1"/>
</dbReference>
<evidence type="ECO:0000313" key="1">
    <source>
        <dbReference type="EMBL" id="TNL98774.1"/>
    </source>
</evidence>
<dbReference type="EMBL" id="VDHJ01000004">
    <property type="protein sequence ID" value="TNL98774.1"/>
    <property type="molecule type" value="Genomic_DNA"/>
</dbReference>
<organism evidence="1 2">
    <name type="scientific">Corynebacterium tapiri</name>
    <dbReference type="NCBI Taxonomy" id="1448266"/>
    <lineage>
        <taxon>Bacteria</taxon>
        <taxon>Bacillati</taxon>
        <taxon>Actinomycetota</taxon>
        <taxon>Actinomycetes</taxon>
        <taxon>Mycobacteriales</taxon>
        <taxon>Corynebacteriaceae</taxon>
        <taxon>Corynebacterium</taxon>
    </lineage>
</organism>
<sequence length="280" mass="29287">MADLRNRKNVIVGAPDVEASGGITIGKVADNKSQFPETVDAKLDALEHGPAGYVSEDGVVKTVDRSTDKIKDWNGDTILITQSDHSVTLQVTFMEGANGEVLKMIAGESNVQDNGDTLRVVDNADELPHRSIAFTIKGGNGSKILVFAPDAQVTEVGEVNYVRSDVIKYQATLECFGVDNVKLISLIKRGTDAKGTTDAPMVTTTSLNVTSGAEVNETLAADGGAAPYMWNATGLPAGLTLATDGKLTGTTTDAGAHTVHVVVGDSTGKSRNQDITITVA</sequence>
<dbReference type="AlphaFoldDB" id="A0A5C4U697"/>
<comment type="caution">
    <text evidence="1">The sequence shown here is derived from an EMBL/GenBank/DDBJ whole genome shotgun (WGS) entry which is preliminary data.</text>
</comment>
<dbReference type="Proteomes" id="UP000312032">
    <property type="component" value="Unassembled WGS sequence"/>
</dbReference>
<keyword evidence="2" id="KW-1185">Reference proteome</keyword>
<dbReference type="GO" id="GO:0005975">
    <property type="term" value="P:carbohydrate metabolic process"/>
    <property type="evidence" value="ECO:0007669"/>
    <property type="project" value="UniProtKB-ARBA"/>
</dbReference>
<evidence type="ECO:0000313" key="2">
    <source>
        <dbReference type="Proteomes" id="UP000312032"/>
    </source>
</evidence>
<dbReference type="InterPro" id="IPR015919">
    <property type="entry name" value="Cadherin-like_sf"/>
</dbReference>